<keyword evidence="1" id="KW-0802">TPR repeat</keyword>
<comment type="caution">
    <text evidence="3">The sequence shown here is derived from an EMBL/GenBank/DDBJ whole genome shotgun (WGS) entry which is preliminary data.</text>
</comment>
<keyword evidence="4" id="KW-1185">Reference proteome</keyword>
<protein>
    <submittedName>
        <fullName evidence="3">Lysine-specific demethylase 6B</fullName>
    </submittedName>
</protein>
<dbReference type="EMBL" id="JAOTOJ010000008">
    <property type="protein sequence ID" value="KAK9398327.1"/>
    <property type="molecule type" value="Genomic_DNA"/>
</dbReference>
<name>A0AAW1B9D7_CROAD</name>
<proteinExistence type="predicted"/>
<evidence type="ECO:0000256" key="1">
    <source>
        <dbReference type="PROSITE-ProRule" id="PRU00339"/>
    </source>
</evidence>
<feature type="region of interest" description="Disordered" evidence="2">
    <location>
        <begin position="582"/>
        <end position="617"/>
    </location>
</feature>
<dbReference type="InterPro" id="IPR019734">
    <property type="entry name" value="TPR_rpt"/>
</dbReference>
<gene>
    <name evidence="3" type="ORF">NXF25_021688</name>
</gene>
<accession>A0AAW1B9D7</accession>
<feature type="repeat" description="TPR" evidence="1">
    <location>
        <begin position="495"/>
        <end position="528"/>
    </location>
</feature>
<evidence type="ECO:0000313" key="4">
    <source>
        <dbReference type="Proteomes" id="UP001474421"/>
    </source>
</evidence>
<feature type="compositionally biased region" description="Low complexity" evidence="2">
    <location>
        <begin position="596"/>
        <end position="609"/>
    </location>
</feature>
<dbReference type="PROSITE" id="PS50005">
    <property type="entry name" value="TPR"/>
    <property type="match status" value="1"/>
</dbReference>
<dbReference type="AlphaFoldDB" id="A0AAW1B9D7"/>
<dbReference type="Gene3D" id="1.25.40.1040">
    <property type="match status" value="1"/>
</dbReference>
<reference evidence="3 4" key="1">
    <citation type="journal article" date="2024" name="Proc. Natl. Acad. Sci. U.S.A.">
        <title>The genetic regulatory architecture and epigenomic basis for age-related changes in rattlesnake venom.</title>
        <authorList>
            <person name="Hogan M.P."/>
            <person name="Holding M.L."/>
            <person name="Nystrom G.S."/>
            <person name="Colston T.J."/>
            <person name="Bartlett D.A."/>
            <person name="Mason A.J."/>
            <person name="Ellsworth S.A."/>
            <person name="Rautsaw R.M."/>
            <person name="Lawrence K.C."/>
            <person name="Strickland J.L."/>
            <person name="He B."/>
            <person name="Fraser P."/>
            <person name="Margres M.J."/>
            <person name="Gilbert D.M."/>
            <person name="Gibbs H.L."/>
            <person name="Parkinson C.L."/>
            <person name="Rokyta D.R."/>
        </authorList>
    </citation>
    <scope>NUCLEOTIDE SEQUENCE [LARGE SCALE GENOMIC DNA]</scope>
    <source>
        <strain evidence="3">DRR0105</strain>
    </source>
</reference>
<evidence type="ECO:0000313" key="3">
    <source>
        <dbReference type="EMBL" id="KAK9398327.1"/>
    </source>
</evidence>
<sequence length="617" mass="67790">MEQPSEKTHRECTASVRQYTWSSEDWVDLKIPQYAVRVEGCLDLNQRTCEWVRGGGRQEEESPQCRACTLRCSWASVSDKGRNRVCMQCAHHGPQERQAERAETLHEFAWAVRAASLTVGRQRFAALCWWKDNGHVTQIYPEGPRAALACSIAWGSPRRVLERHEQSAPLYCKENLARHDELMTRAYRRPCLLKRAPSGVRSTSACNAPGPCLGTVRCNRSHPAHLPASETNLAAGFSRNSHAWRGGWVGSHASASGYKKPVLTTPKMGWPVRLAGSDFWQDTGQGWAFHWRQGQKVGRGLALMGGGDKHRRRLTLSCPLRGTWDGNDDPGAAAEKAAASASAGLDPGVAFHVLEALDQRRSKLSAAGGAPVAWIWGGGGWGTKTRPLREKDWMHRTLEQLGVRAGRDPFSIGNVGCSGAWTSCHSRPWLPGGRCSASAVQPPLPLPLTPSHGANLGQYSKGYYAPGNLPPRPLHGKLEAIHGCVQALLRDQGQPHLWEQLGAIYESEQDCEEAIRCYQNATRYQRDYGSYGKCTPGSGGCSRLSCGISIRGAHLITGTKFYPPYSKSGTFYILRKGIFRPSGTPSSSGPAPPWSPRWSSPSRRSSTRATAKRCRRP</sequence>
<dbReference type="Proteomes" id="UP001474421">
    <property type="component" value="Unassembled WGS sequence"/>
</dbReference>
<organism evidence="3 4">
    <name type="scientific">Crotalus adamanteus</name>
    <name type="common">Eastern diamondback rattlesnake</name>
    <dbReference type="NCBI Taxonomy" id="8729"/>
    <lineage>
        <taxon>Eukaryota</taxon>
        <taxon>Metazoa</taxon>
        <taxon>Chordata</taxon>
        <taxon>Craniata</taxon>
        <taxon>Vertebrata</taxon>
        <taxon>Euteleostomi</taxon>
        <taxon>Lepidosauria</taxon>
        <taxon>Squamata</taxon>
        <taxon>Bifurcata</taxon>
        <taxon>Unidentata</taxon>
        <taxon>Episquamata</taxon>
        <taxon>Toxicofera</taxon>
        <taxon>Serpentes</taxon>
        <taxon>Colubroidea</taxon>
        <taxon>Viperidae</taxon>
        <taxon>Crotalinae</taxon>
        <taxon>Crotalus</taxon>
    </lineage>
</organism>
<evidence type="ECO:0000256" key="2">
    <source>
        <dbReference type="SAM" id="MobiDB-lite"/>
    </source>
</evidence>